<feature type="region of interest" description="Disordered" evidence="1">
    <location>
        <begin position="42"/>
        <end position="62"/>
    </location>
</feature>
<keyword evidence="3" id="KW-1185">Reference proteome</keyword>
<gene>
    <name evidence="2" type="ORF">AOR01nite_11480</name>
</gene>
<comment type="caution">
    <text evidence="2">The sequence shown here is derived from an EMBL/GenBank/DDBJ whole genome shotgun (WGS) entry which is preliminary data.</text>
</comment>
<proteinExistence type="predicted"/>
<dbReference type="AlphaFoldDB" id="A0A4Y3TI62"/>
<dbReference type="Proteomes" id="UP000317617">
    <property type="component" value="Unassembled WGS sequence"/>
</dbReference>
<sequence length="62" mass="7182">MLMTDLAMLRESFLDKNHTTSTVWAGTVYRSKANEDIMEKQGFVSKVHRGKPHLNPMPRHIE</sequence>
<evidence type="ECO:0000313" key="2">
    <source>
        <dbReference type="EMBL" id="GEB82671.1"/>
    </source>
</evidence>
<accession>A0A4Y3TI62</accession>
<name>A0A4Y3TI62_9PROT</name>
<organism evidence="2 3">
    <name type="scientific">Acetobacter orleanensis</name>
    <dbReference type="NCBI Taxonomy" id="104099"/>
    <lineage>
        <taxon>Bacteria</taxon>
        <taxon>Pseudomonadati</taxon>
        <taxon>Pseudomonadota</taxon>
        <taxon>Alphaproteobacteria</taxon>
        <taxon>Acetobacterales</taxon>
        <taxon>Acetobacteraceae</taxon>
        <taxon>Acetobacter</taxon>
    </lineage>
</organism>
<evidence type="ECO:0000256" key="1">
    <source>
        <dbReference type="SAM" id="MobiDB-lite"/>
    </source>
</evidence>
<protein>
    <submittedName>
        <fullName evidence="2">Uncharacterized protein</fullName>
    </submittedName>
</protein>
<reference evidence="2 3" key="1">
    <citation type="submission" date="2019-06" db="EMBL/GenBank/DDBJ databases">
        <title>Whole genome shotgun sequence of Acetobacter orleanensis NBRC 13752.</title>
        <authorList>
            <person name="Hosoyama A."/>
            <person name="Uohara A."/>
            <person name="Ohji S."/>
            <person name="Ichikawa N."/>
        </authorList>
    </citation>
    <scope>NUCLEOTIDE SEQUENCE [LARGE SCALE GENOMIC DNA]</scope>
    <source>
        <strain evidence="2 3">NBRC 13752</strain>
    </source>
</reference>
<dbReference type="EMBL" id="BJMU01000004">
    <property type="protein sequence ID" value="GEB82671.1"/>
    <property type="molecule type" value="Genomic_DNA"/>
</dbReference>
<evidence type="ECO:0000313" key="3">
    <source>
        <dbReference type="Proteomes" id="UP000317617"/>
    </source>
</evidence>